<dbReference type="PANTHER" id="PTHR19959">
    <property type="entry name" value="KINESIN LIGHT CHAIN"/>
    <property type="match status" value="1"/>
</dbReference>
<proteinExistence type="predicted"/>
<keyword evidence="3" id="KW-1185">Reference proteome</keyword>
<reference evidence="2 3" key="1">
    <citation type="journal article" date="2020" name="ISME J.">
        <title>Uncovering the hidden diversity of litter-decomposition mechanisms in mushroom-forming fungi.</title>
        <authorList>
            <person name="Floudas D."/>
            <person name="Bentzer J."/>
            <person name="Ahren D."/>
            <person name="Johansson T."/>
            <person name="Persson P."/>
            <person name="Tunlid A."/>
        </authorList>
    </citation>
    <scope>NUCLEOTIDE SEQUENCE [LARGE SCALE GENOMIC DNA]</scope>
    <source>
        <strain evidence="2 3">CBS 175.51</strain>
    </source>
</reference>
<evidence type="ECO:0000259" key="1">
    <source>
        <dbReference type="Pfam" id="PF12770"/>
    </source>
</evidence>
<dbReference type="PANTHER" id="PTHR19959:SF119">
    <property type="entry name" value="FUNGAL LIPASE-LIKE DOMAIN-CONTAINING PROTEIN"/>
    <property type="match status" value="1"/>
</dbReference>
<gene>
    <name evidence="2" type="ORF">D9611_013043</name>
</gene>
<sequence>MGNTKTGNLDDITTLILRFRKSLEITPEGHADMPVQLNNLGYFLHLLFSRTGDLRDLTEAISMHRRSLDLTSEGEERIPIWLNNLGLSLDLLFSRTGDLRDLTEAISMQRKALDLTPKGHAIIPTRLDNLSSSLHSLFNRTGDLHSLTEAISMSRKALEITPEGHPSMPRRLSNLGYFLYLLCRRTGNLRDLTEAISMQRKSLDLAAEGHAHIPMWLNNLGSSLLSLFQRTGDLRDLTEAISIERKAVGLTPEGHASRPIRLNNLACSLDSLFRRTGNLNDLTEAVLLRRKAVEDTPEGHPDMAIQLNNLGYSLDALFNRTGGLHILTEAISMQRISLDLTPEGHVSMPMRLNNLCLSLLSLFRCTGNMRDLTEVISIRRKVLEIAPEGHADMPVWLDNLSSSLDELFRLTGNLRDLTEAISIRRKVLEIAPEGHANMHGWLHNLSFSLELLFIHTGDLRDLTESISIRRKALEIAPKGHVGTLTSLNHLGISLEYLFRRTGDLRDLTEAISSYQSSAVYPSGSPQERLTAARNWTALLNRSSPPSPAILSAFDTSIYLITLTATLEQTMENRYRQLQFNSGVTLEAASAALMLNRVDKALEWLEQGRCLVWGQLNSLRTPLDDLRNWNAQLSARIVQVSKGLEAAGSYSTQTTWTEMSLSEKRSLAEQAQDNLNLARQWDKLLEEVRVIPGFESFLKPVPCTTLLQHLPDSGPVIVINIDTRRCDAIALLPGRDQPLHIPLPDFSLELCNQYRVGLTAQLQSFHLRYRGESALLASEYVDDGRGIRPVSLREKDGETVIRKILRGLWEKLVTPILQRLELSKVDPSSERTLPRIWWCPTGPLSFLPIHAAGIYGNASSESLMDYAISSYIPTVAALTSRVKNIQSINKESTGVFMVSQPKVDGASPIPGTTTEVRAIYEVVTAVKMRAKMLEETDITAAGCLDIMEKYSIVHLACHGSQNTKDPLKSRFLFHDGSLELGTIVQRSLKNADLAFLSACQTSTGADDLPDEAVHLAAGMLAAGYRRVVATMWSIGNRDAPAVATDFYQYLLDHRSSVIEDGLDSHFSAHALHHATKQLRLRLDDNSDQSLLTWIPYVHFGY</sequence>
<dbReference type="SUPFAM" id="SSF81901">
    <property type="entry name" value="HCP-like"/>
    <property type="match status" value="1"/>
</dbReference>
<name>A0A8H5ET99_9AGAR</name>
<organism evidence="2 3">
    <name type="scientific">Ephemerocybe angulata</name>
    <dbReference type="NCBI Taxonomy" id="980116"/>
    <lineage>
        <taxon>Eukaryota</taxon>
        <taxon>Fungi</taxon>
        <taxon>Dikarya</taxon>
        <taxon>Basidiomycota</taxon>
        <taxon>Agaricomycotina</taxon>
        <taxon>Agaricomycetes</taxon>
        <taxon>Agaricomycetidae</taxon>
        <taxon>Agaricales</taxon>
        <taxon>Agaricineae</taxon>
        <taxon>Psathyrellaceae</taxon>
        <taxon>Ephemerocybe</taxon>
    </lineage>
</organism>
<comment type="caution">
    <text evidence="2">The sequence shown here is derived from an EMBL/GenBank/DDBJ whole genome shotgun (WGS) entry which is preliminary data.</text>
</comment>
<protein>
    <recommendedName>
        <fullName evidence="1">CHAT domain-containing protein</fullName>
    </recommendedName>
</protein>
<dbReference type="Proteomes" id="UP000541558">
    <property type="component" value="Unassembled WGS sequence"/>
</dbReference>
<dbReference type="SUPFAM" id="SSF48452">
    <property type="entry name" value="TPR-like"/>
    <property type="match status" value="1"/>
</dbReference>
<accession>A0A8H5ET99</accession>
<feature type="domain" description="CHAT" evidence="1">
    <location>
        <begin position="802"/>
        <end position="1099"/>
    </location>
</feature>
<dbReference type="InterPro" id="IPR011990">
    <property type="entry name" value="TPR-like_helical_dom_sf"/>
</dbReference>
<dbReference type="OrthoDB" id="9991317at2759"/>
<dbReference type="Pfam" id="PF12770">
    <property type="entry name" value="CHAT"/>
    <property type="match status" value="1"/>
</dbReference>
<dbReference type="Gene3D" id="1.25.40.10">
    <property type="entry name" value="Tetratricopeptide repeat domain"/>
    <property type="match status" value="3"/>
</dbReference>
<dbReference type="EMBL" id="JAACJK010000228">
    <property type="protein sequence ID" value="KAF5311218.1"/>
    <property type="molecule type" value="Genomic_DNA"/>
</dbReference>
<dbReference type="InterPro" id="IPR024983">
    <property type="entry name" value="CHAT_dom"/>
</dbReference>
<evidence type="ECO:0000313" key="3">
    <source>
        <dbReference type="Proteomes" id="UP000541558"/>
    </source>
</evidence>
<evidence type="ECO:0000313" key="2">
    <source>
        <dbReference type="EMBL" id="KAF5311218.1"/>
    </source>
</evidence>
<dbReference type="Pfam" id="PF13374">
    <property type="entry name" value="TPR_10"/>
    <property type="match status" value="1"/>
</dbReference>
<dbReference type="AlphaFoldDB" id="A0A8H5ET99"/>